<sequence length="100" mass="11473">MSENRLLAKFCLWSPTLALFLSSDRMRRTFAVSESKVISTEKREEDGQRGGVALQKAKCHPDFNLHNKGSCVSSCCYLLCQLFRKVTDVKTRRDLHDHLL</sequence>
<keyword evidence="1" id="KW-0732">Signal</keyword>
<organism evidence="2 3">
    <name type="scientific">Chelonoidis abingdonii</name>
    <name type="common">Abingdon island giant tortoise</name>
    <name type="synonym">Testudo abingdonii</name>
    <dbReference type="NCBI Taxonomy" id="106734"/>
    <lineage>
        <taxon>Eukaryota</taxon>
        <taxon>Metazoa</taxon>
        <taxon>Chordata</taxon>
        <taxon>Craniata</taxon>
        <taxon>Vertebrata</taxon>
        <taxon>Euteleostomi</taxon>
        <taxon>Archelosauria</taxon>
        <taxon>Testudinata</taxon>
        <taxon>Testudines</taxon>
        <taxon>Cryptodira</taxon>
        <taxon>Durocryptodira</taxon>
        <taxon>Testudinoidea</taxon>
        <taxon>Testudinidae</taxon>
        <taxon>Chelonoidis</taxon>
    </lineage>
</organism>
<evidence type="ECO:0000256" key="1">
    <source>
        <dbReference type="SAM" id="SignalP"/>
    </source>
</evidence>
<keyword evidence="3" id="KW-1185">Reference proteome</keyword>
<name>A0A8C0HI41_CHEAB</name>
<feature type="chain" id="PRO_5034588306" description="Secreted protein" evidence="1">
    <location>
        <begin position="19"/>
        <end position="100"/>
    </location>
</feature>
<evidence type="ECO:0008006" key="4">
    <source>
        <dbReference type="Google" id="ProtNLM"/>
    </source>
</evidence>
<dbReference type="Proteomes" id="UP000694404">
    <property type="component" value="Unplaced"/>
</dbReference>
<dbReference type="AlphaFoldDB" id="A0A8C0HI41"/>
<evidence type="ECO:0000313" key="3">
    <source>
        <dbReference type="Proteomes" id="UP000694404"/>
    </source>
</evidence>
<proteinExistence type="predicted"/>
<reference evidence="2" key="2">
    <citation type="submission" date="2025-09" db="UniProtKB">
        <authorList>
            <consortium name="Ensembl"/>
        </authorList>
    </citation>
    <scope>IDENTIFICATION</scope>
</reference>
<evidence type="ECO:0000313" key="2">
    <source>
        <dbReference type="Ensembl" id="ENSCABP00000022737.1"/>
    </source>
</evidence>
<dbReference type="Ensembl" id="ENSCABT00000024905.1">
    <property type="protein sequence ID" value="ENSCABP00000022737.1"/>
    <property type="gene ID" value="ENSCABG00000016728.1"/>
</dbReference>
<feature type="signal peptide" evidence="1">
    <location>
        <begin position="1"/>
        <end position="18"/>
    </location>
</feature>
<accession>A0A8C0HI41</accession>
<reference evidence="2" key="1">
    <citation type="submission" date="2025-08" db="UniProtKB">
        <authorList>
            <consortium name="Ensembl"/>
        </authorList>
    </citation>
    <scope>IDENTIFICATION</scope>
</reference>
<protein>
    <recommendedName>
        <fullName evidence="4">Secreted protein</fullName>
    </recommendedName>
</protein>